<feature type="transmembrane region" description="Helical" evidence="1">
    <location>
        <begin position="20"/>
        <end position="39"/>
    </location>
</feature>
<comment type="caution">
    <text evidence="2">The sequence shown here is derived from an EMBL/GenBank/DDBJ whole genome shotgun (WGS) entry which is preliminary data.</text>
</comment>
<evidence type="ECO:0000313" key="2">
    <source>
        <dbReference type="EMBL" id="GKV14284.1"/>
    </source>
</evidence>
<keyword evidence="1" id="KW-1133">Transmembrane helix</keyword>
<evidence type="ECO:0000256" key="1">
    <source>
        <dbReference type="SAM" id="Phobius"/>
    </source>
</evidence>
<organism evidence="2 3">
    <name type="scientific">Rubroshorea leprosula</name>
    <dbReference type="NCBI Taxonomy" id="152421"/>
    <lineage>
        <taxon>Eukaryota</taxon>
        <taxon>Viridiplantae</taxon>
        <taxon>Streptophyta</taxon>
        <taxon>Embryophyta</taxon>
        <taxon>Tracheophyta</taxon>
        <taxon>Spermatophyta</taxon>
        <taxon>Magnoliopsida</taxon>
        <taxon>eudicotyledons</taxon>
        <taxon>Gunneridae</taxon>
        <taxon>Pentapetalae</taxon>
        <taxon>rosids</taxon>
        <taxon>malvids</taxon>
        <taxon>Malvales</taxon>
        <taxon>Dipterocarpaceae</taxon>
        <taxon>Rubroshorea</taxon>
    </lineage>
</organism>
<sequence>MALGEERIADKGYKMKSGAFFAAFFYMFLFHGIVVVTGVENWASFVFIKGFRIDDNYCQNGGEESQCNKDHS</sequence>
<dbReference type="Proteomes" id="UP001054252">
    <property type="component" value="Unassembled WGS sequence"/>
</dbReference>
<evidence type="ECO:0000313" key="3">
    <source>
        <dbReference type="Proteomes" id="UP001054252"/>
    </source>
</evidence>
<reference evidence="2 3" key="1">
    <citation type="journal article" date="2021" name="Commun. Biol.">
        <title>The genome of Shorea leprosula (Dipterocarpaceae) highlights the ecological relevance of drought in aseasonal tropical rainforests.</title>
        <authorList>
            <person name="Ng K.K.S."/>
            <person name="Kobayashi M.J."/>
            <person name="Fawcett J.A."/>
            <person name="Hatakeyama M."/>
            <person name="Paape T."/>
            <person name="Ng C.H."/>
            <person name="Ang C.C."/>
            <person name="Tnah L.H."/>
            <person name="Lee C.T."/>
            <person name="Nishiyama T."/>
            <person name="Sese J."/>
            <person name="O'Brien M.J."/>
            <person name="Copetti D."/>
            <person name="Mohd Noor M.I."/>
            <person name="Ong R.C."/>
            <person name="Putra M."/>
            <person name="Sireger I.Z."/>
            <person name="Indrioko S."/>
            <person name="Kosugi Y."/>
            <person name="Izuno A."/>
            <person name="Isagi Y."/>
            <person name="Lee S.L."/>
            <person name="Shimizu K.K."/>
        </authorList>
    </citation>
    <scope>NUCLEOTIDE SEQUENCE [LARGE SCALE GENOMIC DNA]</scope>
    <source>
        <strain evidence="2">214</strain>
    </source>
</reference>
<gene>
    <name evidence="2" type="ORF">SLEP1_g25184</name>
</gene>
<protein>
    <submittedName>
        <fullName evidence="2">Uncharacterized protein</fullName>
    </submittedName>
</protein>
<dbReference type="AlphaFoldDB" id="A0AAV5JIB5"/>
<keyword evidence="1" id="KW-0472">Membrane</keyword>
<proteinExistence type="predicted"/>
<name>A0AAV5JIB5_9ROSI</name>
<keyword evidence="3" id="KW-1185">Reference proteome</keyword>
<dbReference type="EMBL" id="BPVZ01000040">
    <property type="protein sequence ID" value="GKV14284.1"/>
    <property type="molecule type" value="Genomic_DNA"/>
</dbReference>
<accession>A0AAV5JIB5</accession>
<keyword evidence="1" id="KW-0812">Transmembrane</keyword>